<feature type="transmembrane region" description="Helical" evidence="3">
    <location>
        <begin position="721"/>
        <end position="740"/>
    </location>
</feature>
<organism evidence="5 6">
    <name type="scientific">Fistulifera solaris</name>
    <name type="common">Oleaginous diatom</name>
    <dbReference type="NCBI Taxonomy" id="1519565"/>
    <lineage>
        <taxon>Eukaryota</taxon>
        <taxon>Sar</taxon>
        <taxon>Stramenopiles</taxon>
        <taxon>Ochrophyta</taxon>
        <taxon>Bacillariophyta</taxon>
        <taxon>Bacillariophyceae</taxon>
        <taxon>Bacillariophycidae</taxon>
        <taxon>Naviculales</taxon>
        <taxon>Naviculaceae</taxon>
        <taxon>Fistulifera</taxon>
    </lineage>
</organism>
<evidence type="ECO:0000313" key="5">
    <source>
        <dbReference type="EMBL" id="GAX19053.1"/>
    </source>
</evidence>
<comment type="caution">
    <text evidence="5">The sequence shown here is derived from an EMBL/GenBank/DDBJ whole genome shotgun (WGS) entry which is preliminary data.</text>
</comment>
<dbReference type="InterPro" id="IPR053958">
    <property type="entry name" value="HMGCR/SNAP/NPC1-like_SSD"/>
</dbReference>
<dbReference type="AlphaFoldDB" id="A0A1Z5JYE4"/>
<name>A0A1Z5JYE4_FISSO</name>
<evidence type="ECO:0000259" key="4">
    <source>
        <dbReference type="PROSITE" id="PS50156"/>
    </source>
</evidence>
<evidence type="ECO:0000313" key="6">
    <source>
        <dbReference type="Proteomes" id="UP000198406"/>
    </source>
</evidence>
<feature type="transmembrane region" description="Helical" evidence="3">
    <location>
        <begin position="812"/>
        <end position="837"/>
    </location>
</feature>
<dbReference type="InterPro" id="IPR051697">
    <property type="entry name" value="Patched_domain-protein"/>
</dbReference>
<feature type="transmembrane region" description="Helical" evidence="3">
    <location>
        <begin position="387"/>
        <end position="409"/>
    </location>
</feature>
<feature type="region of interest" description="Disordered" evidence="2">
    <location>
        <begin position="876"/>
        <end position="914"/>
    </location>
</feature>
<feature type="transmembrane region" description="Helical" evidence="3">
    <location>
        <begin position="34"/>
        <end position="52"/>
    </location>
</feature>
<dbReference type="Gene3D" id="1.20.1640.10">
    <property type="entry name" value="Multidrug efflux transporter AcrB transmembrane domain"/>
    <property type="match status" value="2"/>
</dbReference>
<feature type="transmembrane region" description="Helical" evidence="3">
    <location>
        <begin position="415"/>
        <end position="437"/>
    </location>
</feature>
<keyword evidence="3" id="KW-1133">Transmembrane helix</keyword>
<feature type="compositionally biased region" description="Low complexity" evidence="2">
    <location>
        <begin position="877"/>
        <end position="886"/>
    </location>
</feature>
<evidence type="ECO:0000256" key="1">
    <source>
        <dbReference type="ARBA" id="ARBA00005585"/>
    </source>
</evidence>
<dbReference type="GO" id="GO:0016020">
    <property type="term" value="C:membrane"/>
    <property type="evidence" value="ECO:0007669"/>
    <property type="project" value="TreeGrafter"/>
</dbReference>
<feature type="transmembrane region" description="Helical" evidence="3">
    <location>
        <begin position="304"/>
        <end position="330"/>
    </location>
</feature>
<dbReference type="PANTHER" id="PTHR10796">
    <property type="entry name" value="PATCHED-RELATED"/>
    <property type="match status" value="1"/>
</dbReference>
<gene>
    <name evidence="5" type="ORF">FisN_8Hu278</name>
</gene>
<dbReference type="InterPro" id="IPR000731">
    <property type="entry name" value="SSD"/>
</dbReference>
<feature type="transmembrane region" description="Helical" evidence="3">
    <location>
        <begin position="849"/>
        <end position="871"/>
    </location>
</feature>
<accession>A0A1Z5JYE4</accession>
<dbReference type="Proteomes" id="UP000198406">
    <property type="component" value="Unassembled WGS sequence"/>
</dbReference>
<comment type="similarity">
    <text evidence="1">Belongs to the patched family.</text>
</comment>
<dbReference type="EMBL" id="BDSP01000133">
    <property type="protein sequence ID" value="GAX19053.1"/>
    <property type="molecule type" value="Genomic_DNA"/>
</dbReference>
<dbReference type="SUPFAM" id="SSF82866">
    <property type="entry name" value="Multidrug efflux transporter AcrB transmembrane domain"/>
    <property type="match status" value="2"/>
</dbReference>
<sequence>MTTCTDAFESKVDGAIGSFFSKLGLYVGKNPKKTIVLSFLLMAICGIGFLRWETENREAKLWVPQGTTAQAETEMYESYFSTSSRFNTAIVQTNQDGGNVLTKESLVEAMQLHKEIATSVATIDGAEYTLVDLCTKAGGACVSSTEGVCQCLITSILKQWNYDLEILQVDENILDTLNAYGSREDLEAVLGGAVFDDSNVLVSAEAMVLSYFLEERMEVVDGTEQDPINEGWEGQVFLKAMSSVEEDYETLAVDYFAARSFSDEFGDEITSDLSLVQVSYIVAFLFLGANMGKIKCGPGSRWTMALAALITVGLSTGAGFGASSGFGLFFGPVHNLLPFILLGIGVDDAFVIVNAFNRERKVARSAESNEDLATRSARSLARAGTSITVTSATDLVAFAISSASALPALSSFCAYAAVAIFFLWFFSATFFTACLVLDERRQRDNRRECLVCCTRKNPMEDDEGDVFEEDLVSRYFRNYHAPAILSRAGKVIVLLFFSGLIAFGVYGAMNLSVEDSTRSFIPEGSYLQDYFAASDEFFPSKGIDLYFVFERGSDIYASRTELADLESRLSGLSEMPPYIAEPVSEEAYRNVVSGLSDYLTEFGSGAIGNVTLGDDGWPLTQADFLAVLKEYAAFDGPGAMYAQDIALTEDGTSLEAIRVKSQYVQLTKVSRGKVMQDADRQIEAMDATRELVASWDDLPSAYPYSDQFITIEGFKIIQRELFLNVGLAILAVGFIVTLTVANVITSLLITINVAFCIIEILGFMYALGIVIDSVSVINIVLAVGLSVDYSAHVGHCFMVKGGSDKNNRVVEALADIGAAVMSGALSTFLAVAVLLFSSSYVFEILSKQFAITVGLGVIHGLILLPVALSLIGPRPFASAEAPPEAASSEEEKISTRPKNIGITRHEESGGDDSD</sequence>
<dbReference type="PROSITE" id="PS50156">
    <property type="entry name" value="SSD"/>
    <property type="match status" value="1"/>
</dbReference>
<protein>
    <recommendedName>
        <fullName evidence="4">SSD domain-containing protein</fullName>
    </recommendedName>
</protein>
<keyword evidence="3" id="KW-0812">Transmembrane</keyword>
<feature type="domain" description="SSD" evidence="4">
    <location>
        <begin position="272"/>
        <end position="437"/>
    </location>
</feature>
<dbReference type="InParanoid" id="A0A1Z5JYE4"/>
<evidence type="ECO:0000256" key="3">
    <source>
        <dbReference type="SAM" id="Phobius"/>
    </source>
</evidence>
<proteinExistence type="inferred from homology"/>
<feature type="transmembrane region" description="Helical" evidence="3">
    <location>
        <begin position="491"/>
        <end position="509"/>
    </location>
</feature>
<dbReference type="OrthoDB" id="41827at2759"/>
<keyword evidence="3" id="KW-0472">Membrane</keyword>
<dbReference type="PANTHER" id="PTHR10796:SF92">
    <property type="entry name" value="PATCHED-RELATED, ISOFORM A"/>
    <property type="match status" value="1"/>
</dbReference>
<feature type="transmembrane region" description="Helical" evidence="3">
    <location>
        <begin position="336"/>
        <end position="356"/>
    </location>
</feature>
<dbReference type="Pfam" id="PF12349">
    <property type="entry name" value="Sterol-sensing"/>
    <property type="match status" value="1"/>
</dbReference>
<evidence type="ECO:0000256" key="2">
    <source>
        <dbReference type="SAM" id="MobiDB-lite"/>
    </source>
</evidence>
<keyword evidence="6" id="KW-1185">Reference proteome</keyword>
<feature type="transmembrane region" description="Helical" evidence="3">
    <location>
        <begin position="273"/>
        <end position="292"/>
    </location>
</feature>
<reference evidence="5 6" key="1">
    <citation type="journal article" date="2015" name="Plant Cell">
        <title>Oil accumulation by the oleaginous diatom Fistulifera solaris as revealed by the genome and transcriptome.</title>
        <authorList>
            <person name="Tanaka T."/>
            <person name="Maeda Y."/>
            <person name="Veluchamy A."/>
            <person name="Tanaka M."/>
            <person name="Abida H."/>
            <person name="Marechal E."/>
            <person name="Bowler C."/>
            <person name="Muto M."/>
            <person name="Sunaga Y."/>
            <person name="Tanaka M."/>
            <person name="Yoshino T."/>
            <person name="Taniguchi T."/>
            <person name="Fukuda Y."/>
            <person name="Nemoto M."/>
            <person name="Matsumoto M."/>
            <person name="Wong P.S."/>
            <person name="Aburatani S."/>
            <person name="Fujibuchi W."/>
        </authorList>
    </citation>
    <scope>NUCLEOTIDE SEQUENCE [LARGE SCALE GENOMIC DNA]</scope>
    <source>
        <strain evidence="5 6">JPCC DA0580</strain>
    </source>
</reference>